<proteinExistence type="predicted"/>
<organism evidence="1">
    <name type="scientific">Siphoviridae sp. ctNnX9</name>
    <dbReference type="NCBI Taxonomy" id="2827859"/>
    <lineage>
        <taxon>Viruses</taxon>
        <taxon>Duplodnaviria</taxon>
        <taxon>Heunggongvirae</taxon>
        <taxon>Uroviricota</taxon>
        <taxon>Caudoviricetes</taxon>
    </lineage>
</organism>
<name>A0A8S5TDL6_9CAUD</name>
<evidence type="ECO:0000313" key="1">
    <source>
        <dbReference type="EMBL" id="DAF61397.1"/>
    </source>
</evidence>
<accession>A0A8S5TDL6</accession>
<reference evidence="1" key="1">
    <citation type="journal article" date="2021" name="Proc. Natl. Acad. Sci. U.S.A.">
        <title>A Catalog of Tens of Thousands of Viruses from Human Metagenomes Reveals Hidden Associations with Chronic Diseases.</title>
        <authorList>
            <person name="Tisza M.J."/>
            <person name="Buck C.B."/>
        </authorList>
    </citation>
    <scope>NUCLEOTIDE SEQUENCE</scope>
    <source>
        <strain evidence="1">CtNnX9</strain>
    </source>
</reference>
<protein>
    <submittedName>
        <fullName evidence="1">Uncharacterized protein</fullName>
    </submittedName>
</protein>
<dbReference type="EMBL" id="BK032810">
    <property type="protein sequence ID" value="DAF61397.1"/>
    <property type="molecule type" value="Genomic_DNA"/>
</dbReference>
<sequence>MKDLLQPSLGTDLKMNIHIDACGAYSMDDYDFKVDFFVYSNRSLTIKKKEMIRIDSGNYVASFNSYELGVGPLQCRITAEIPDDDCDDGFRKEIVTLTTDVVICK</sequence>